<keyword evidence="3" id="KW-1185">Reference proteome</keyword>
<dbReference type="EMBL" id="MU001494">
    <property type="protein sequence ID" value="KAF2449917.1"/>
    <property type="molecule type" value="Genomic_DNA"/>
</dbReference>
<accession>A0A9P4UI45</accession>
<reference evidence="2" key="1">
    <citation type="journal article" date="2020" name="Stud. Mycol.">
        <title>101 Dothideomycetes genomes: a test case for predicting lifestyles and emergence of pathogens.</title>
        <authorList>
            <person name="Haridas S."/>
            <person name="Albert R."/>
            <person name="Binder M."/>
            <person name="Bloem J."/>
            <person name="Labutti K."/>
            <person name="Salamov A."/>
            <person name="Andreopoulos B."/>
            <person name="Baker S."/>
            <person name="Barry K."/>
            <person name="Bills G."/>
            <person name="Bluhm B."/>
            <person name="Cannon C."/>
            <person name="Castanera R."/>
            <person name="Culley D."/>
            <person name="Daum C."/>
            <person name="Ezra D."/>
            <person name="Gonzalez J."/>
            <person name="Henrissat B."/>
            <person name="Kuo A."/>
            <person name="Liang C."/>
            <person name="Lipzen A."/>
            <person name="Lutzoni F."/>
            <person name="Magnuson J."/>
            <person name="Mondo S."/>
            <person name="Nolan M."/>
            <person name="Ohm R."/>
            <person name="Pangilinan J."/>
            <person name="Park H.-J."/>
            <person name="Ramirez L."/>
            <person name="Alfaro M."/>
            <person name="Sun H."/>
            <person name="Tritt A."/>
            <person name="Yoshinaga Y."/>
            <person name="Zwiers L.-H."/>
            <person name="Turgeon B."/>
            <person name="Goodwin S."/>
            <person name="Spatafora J."/>
            <person name="Crous P."/>
            <person name="Grigoriev I."/>
        </authorList>
    </citation>
    <scope>NUCLEOTIDE SEQUENCE</scope>
    <source>
        <strain evidence="2">CBS 690.94</strain>
    </source>
</reference>
<comment type="caution">
    <text evidence="2">The sequence shown here is derived from an EMBL/GenBank/DDBJ whole genome shotgun (WGS) entry which is preliminary data.</text>
</comment>
<feature type="region of interest" description="Disordered" evidence="1">
    <location>
        <begin position="91"/>
        <end position="140"/>
    </location>
</feature>
<evidence type="ECO:0000313" key="3">
    <source>
        <dbReference type="Proteomes" id="UP000799764"/>
    </source>
</evidence>
<dbReference type="Proteomes" id="UP000799764">
    <property type="component" value="Unassembled WGS sequence"/>
</dbReference>
<name>A0A9P4UI45_9PLEO</name>
<feature type="compositionally biased region" description="Polar residues" evidence="1">
    <location>
        <begin position="97"/>
        <end position="107"/>
    </location>
</feature>
<dbReference type="OrthoDB" id="288942at2759"/>
<feature type="region of interest" description="Disordered" evidence="1">
    <location>
        <begin position="1"/>
        <end position="23"/>
    </location>
</feature>
<protein>
    <submittedName>
        <fullName evidence="2">Uncharacterized protein</fullName>
    </submittedName>
</protein>
<evidence type="ECO:0000313" key="2">
    <source>
        <dbReference type="EMBL" id="KAF2449917.1"/>
    </source>
</evidence>
<organism evidence="2 3">
    <name type="scientific">Karstenula rhodostoma CBS 690.94</name>
    <dbReference type="NCBI Taxonomy" id="1392251"/>
    <lineage>
        <taxon>Eukaryota</taxon>
        <taxon>Fungi</taxon>
        <taxon>Dikarya</taxon>
        <taxon>Ascomycota</taxon>
        <taxon>Pezizomycotina</taxon>
        <taxon>Dothideomycetes</taxon>
        <taxon>Pleosporomycetidae</taxon>
        <taxon>Pleosporales</taxon>
        <taxon>Massarineae</taxon>
        <taxon>Didymosphaeriaceae</taxon>
        <taxon>Karstenula</taxon>
    </lineage>
</organism>
<sequence length="140" mass="15016">MLALAASRRSGDHPAYDEPDSETWGAAVGALPDLKMFELILEAIVPKEQQLGTVVECATKWKFPLKGTPYELVCDGKTGALQWSWTPRKVRDDRALAQQSGEQSQTQGHHHEAVHTLPDTLEPPSSAASSSGTLGPAGAQ</sequence>
<dbReference type="AlphaFoldDB" id="A0A9P4UI45"/>
<gene>
    <name evidence="2" type="ORF">P171DRAFT_507731</name>
</gene>
<evidence type="ECO:0000256" key="1">
    <source>
        <dbReference type="SAM" id="MobiDB-lite"/>
    </source>
</evidence>
<proteinExistence type="predicted"/>